<evidence type="ECO:0000313" key="1">
    <source>
        <dbReference type="EMBL" id="MDR6711388.1"/>
    </source>
</evidence>
<keyword evidence="2" id="KW-1185">Reference proteome</keyword>
<reference evidence="1" key="1">
    <citation type="submission" date="2023-07" db="EMBL/GenBank/DDBJ databases">
        <title>Sorghum-associated microbial communities from plants grown in Nebraska, USA.</title>
        <authorList>
            <person name="Schachtman D."/>
        </authorList>
    </citation>
    <scope>NUCLEOTIDE SEQUENCE</scope>
    <source>
        <strain evidence="1">BE56</strain>
    </source>
</reference>
<protein>
    <submittedName>
        <fullName evidence="1">Uncharacterized protein</fullName>
    </submittedName>
</protein>
<dbReference type="Proteomes" id="UP001259587">
    <property type="component" value="Unassembled WGS sequence"/>
</dbReference>
<dbReference type="EMBL" id="JAVDTH010000004">
    <property type="protein sequence ID" value="MDR6711388.1"/>
    <property type="molecule type" value="Genomic_DNA"/>
</dbReference>
<name>A0ACC6JYU9_9PSED</name>
<organism evidence="1 2">
    <name type="scientific">Pseudomonas hunanensis</name>
    <dbReference type="NCBI Taxonomy" id="1247546"/>
    <lineage>
        <taxon>Bacteria</taxon>
        <taxon>Pseudomonadati</taxon>
        <taxon>Pseudomonadota</taxon>
        <taxon>Gammaproteobacteria</taxon>
        <taxon>Pseudomonadales</taxon>
        <taxon>Pseudomonadaceae</taxon>
        <taxon>Pseudomonas</taxon>
    </lineage>
</organism>
<comment type="caution">
    <text evidence="1">The sequence shown here is derived from an EMBL/GenBank/DDBJ whole genome shotgun (WGS) entry which is preliminary data.</text>
</comment>
<gene>
    <name evidence="1" type="ORF">J2W83_000982</name>
</gene>
<sequence length="64" mass="6765">MSAFAETADASTQSSAYQQAREQLDTQREQLSGVSRIAQSTTDANAFVDSAVDTSDAPAQVNQP</sequence>
<accession>A0ACC6JYU9</accession>
<evidence type="ECO:0000313" key="2">
    <source>
        <dbReference type="Proteomes" id="UP001259587"/>
    </source>
</evidence>
<proteinExistence type="predicted"/>